<organism evidence="1 2">
    <name type="scientific">Pseudomonas fluorescens</name>
    <dbReference type="NCBI Taxonomy" id="294"/>
    <lineage>
        <taxon>Bacteria</taxon>
        <taxon>Pseudomonadati</taxon>
        <taxon>Pseudomonadota</taxon>
        <taxon>Gammaproteobacteria</taxon>
        <taxon>Pseudomonadales</taxon>
        <taxon>Pseudomonadaceae</taxon>
        <taxon>Pseudomonas</taxon>
    </lineage>
</organism>
<dbReference type="Proteomes" id="UP000325607">
    <property type="component" value="Unassembled WGS sequence"/>
</dbReference>
<proteinExistence type="predicted"/>
<reference evidence="1 2" key="1">
    <citation type="submission" date="2019-09" db="EMBL/GenBank/DDBJ databases">
        <authorList>
            <person name="Chandra G."/>
            <person name="Truman W A."/>
        </authorList>
    </citation>
    <scope>NUCLEOTIDE SEQUENCE [LARGE SCALE GENOMIC DNA]</scope>
    <source>
        <strain evidence="1">PS645</strain>
    </source>
</reference>
<dbReference type="RefSeq" id="WP_150579869.1">
    <property type="nucleotide sequence ID" value="NZ_CABVGX010000008.1"/>
</dbReference>
<dbReference type="EMBL" id="CABVGX010000008">
    <property type="protein sequence ID" value="VVM64998.1"/>
    <property type="molecule type" value="Genomic_DNA"/>
</dbReference>
<name>A0A5E6RLP5_PSEFL</name>
<dbReference type="AlphaFoldDB" id="A0A5E6RLP5"/>
<evidence type="ECO:0000313" key="1">
    <source>
        <dbReference type="EMBL" id="VVM64998.1"/>
    </source>
</evidence>
<accession>A0A5E6RLP5</accession>
<sequence length="78" mass="8828">MNSVESFRRSYAVAVARVKDRSAKQQVTVRQVGGEVATKAATTKPITTTQLDRDEQYQATITKLMINHIKQKKEPHNE</sequence>
<gene>
    <name evidence="1" type="ORF">PS645_01472</name>
</gene>
<protein>
    <submittedName>
        <fullName evidence="1">Uncharacterized protein</fullName>
    </submittedName>
</protein>
<evidence type="ECO:0000313" key="2">
    <source>
        <dbReference type="Proteomes" id="UP000325607"/>
    </source>
</evidence>